<feature type="transmembrane region" description="Helical" evidence="1">
    <location>
        <begin position="57"/>
        <end position="81"/>
    </location>
</feature>
<feature type="transmembrane region" description="Helical" evidence="1">
    <location>
        <begin position="141"/>
        <end position="160"/>
    </location>
</feature>
<gene>
    <name evidence="2" type="ORF">AMOR_18600</name>
</gene>
<feature type="transmembrane region" description="Helical" evidence="1">
    <location>
        <begin position="172"/>
        <end position="192"/>
    </location>
</feature>
<protein>
    <recommendedName>
        <fullName evidence="4">TIGR02206 family membrane protein</fullName>
    </recommendedName>
</protein>
<evidence type="ECO:0008006" key="4">
    <source>
        <dbReference type="Google" id="ProtNLM"/>
    </source>
</evidence>
<dbReference type="Pfam" id="PF14808">
    <property type="entry name" value="TMEM164"/>
    <property type="match status" value="1"/>
</dbReference>
<dbReference type="EMBL" id="AP025591">
    <property type="protein sequence ID" value="BDG02864.1"/>
    <property type="molecule type" value="Genomic_DNA"/>
</dbReference>
<reference evidence="3" key="1">
    <citation type="journal article" date="2022" name="Int. J. Syst. Evol. Microbiol.">
        <title>Anaeromyxobacter oryzae sp. nov., Anaeromyxobacter diazotrophicus sp. nov. and Anaeromyxobacter paludicola sp. nov., isolated from paddy soils.</title>
        <authorList>
            <person name="Itoh H."/>
            <person name="Xu Z."/>
            <person name="Mise K."/>
            <person name="Masuda Y."/>
            <person name="Ushijima N."/>
            <person name="Hayakawa C."/>
            <person name="Shiratori Y."/>
            <person name="Senoo K."/>
        </authorList>
    </citation>
    <scope>NUCLEOTIDE SEQUENCE [LARGE SCALE GENOMIC DNA]</scope>
    <source>
        <strain evidence="3">Red232</strain>
    </source>
</reference>
<evidence type="ECO:0000313" key="2">
    <source>
        <dbReference type="EMBL" id="BDG02864.1"/>
    </source>
</evidence>
<dbReference type="Proteomes" id="UP001162891">
    <property type="component" value="Chromosome"/>
</dbReference>
<keyword evidence="3" id="KW-1185">Reference proteome</keyword>
<dbReference type="InterPro" id="IPR011737">
    <property type="entry name" value="CHP02206_TP0381"/>
</dbReference>
<keyword evidence="1" id="KW-1133">Transmembrane helix</keyword>
<evidence type="ECO:0000256" key="1">
    <source>
        <dbReference type="SAM" id="Phobius"/>
    </source>
</evidence>
<proteinExistence type="predicted"/>
<accession>A0ABM7WTR7</accession>
<dbReference type="RefSeq" id="WP_248360544.1">
    <property type="nucleotide sequence ID" value="NZ_AP025591.1"/>
</dbReference>
<name>A0ABM7WTR7_9BACT</name>
<feature type="transmembrane region" description="Helical" evidence="1">
    <location>
        <begin position="219"/>
        <end position="240"/>
    </location>
</feature>
<evidence type="ECO:0000313" key="3">
    <source>
        <dbReference type="Proteomes" id="UP001162891"/>
    </source>
</evidence>
<organism evidence="2 3">
    <name type="scientific">Anaeromyxobacter oryzae</name>
    <dbReference type="NCBI Taxonomy" id="2918170"/>
    <lineage>
        <taxon>Bacteria</taxon>
        <taxon>Pseudomonadati</taxon>
        <taxon>Myxococcota</taxon>
        <taxon>Myxococcia</taxon>
        <taxon>Myxococcales</taxon>
        <taxon>Cystobacterineae</taxon>
        <taxon>Anaeromyxobacteraceae</taxon>
        <taxon>Anaeromyxobacter</taxon>
    </lineage>
</organism>
<dbReference type="NCBIfam" id="TIGR02206">
    <property type="entry name" value="intg_mem_TP0381"/>
    <property type="match status" value="1"/>
</dbReference>
<keyword evidence="1" id="KW-0812">Transmembrane</keyword>
<sequence length="253" mass="28578">MHAFKYFFHYDADIPPGLGVRNFSGTHLAWLSVTLAVMAIGVLVYSRQREATRLEVVKILAVTMVLLDLARTVWALSIGHFDLARMLPLHLCGAMVFLEFLAVFTGNRLLREATYSTGLPSGVMALLTPEPSGYPLLSFQYLESIVVHAILATIPLLWVVKDGFRPDYRYLPRVFLLLSALAAVDAMVNPVLHSNYMFLSRAPAQTPIELFDRWVGHPWYVGILFLCVIVVWTLLYLPWISRTAARTRSRDRA</sequence>
<feature type="transmembrane region" description="Helical" evidence="1">
    <location>
        <begin position="27"/>
        <end position="45"/>
    </location>
</feature>
<keyword evidence="1" id="KW-0472">Membrane</keyword>